<dbReference type="Proteomes" id="UP001201980">
    <property type="component" value="Unassembled WGS sequence"/>
</dbReference>
<dbReference type="PANTHER" id="PTHR42044">
    <property type="entry name" value="DUF676 DOMAIN-CONTAINING PROTEIN-RELATED"/>
    <property type="match status" value="1"/>
</dbReference>
<evidence type="ECO:0000313" key="2">
    <source>
        <dbReference type="Proteomes" id="UP001201980"/>
    </source>
</evidence>
<dbReference type="PANTHER" id="PTHR42044:SF2">
    <property type="entry name" value="DUF676 DOMAIN-CONTAINING PROTEIN"/>
    <property type="match status" value="1"/>
</dbReference>
<comment type="caution">
    <text evidence="1">The sequence shown here is derived from an EMBL/GenBank/DDBJ whole genome shotgun (WGS) entry which is preliminary data.</text>
</comment>
<dbReference type="EMBL" id="JAKWBI020000700">
    <property type="protein sequence ID" value="KAJ2892888.1"/>
    <property type="molecule type" value="Genomic_DNA"/>
</dbReference>
<keyword evidence="2" id="KW-1185">Reference proteome</keyword>
<protein>
    <submittedName>
        <fullName evidence="1">Uncharacterized protein</fullName>
    </submittedName>
</protein>
<gene>
    <name evidence="1" type="ORF">MKZ38_009266</name>
</gene>
<reference evidence="1" key="1">
    <citation type="submission" date="2022-07" db="EMBL/GenBank/DDBJ databases">
        <title>Draft genome sequence of Zalerion maritima ATCC 34329, a (micro)plastics degrading marine fungus.</title>
        <authorList>
            <person name="Paco A."/>
            <person name="Goncalves M.F.M."/>
            <person name="Rocha-Santos T.A.P."/>
            <person name="Alves A."/>
        </authorList>
    </citation>
    <scope>NUCLEOTIDE SEQUENCE</scope>
    <source>
        <strain evidence="1">ATCC 34329</strain>
    </source>
</reference>
<dbReference type="AlphaFoldDB" id="A0AAD5RG26"/>
<organism evidence="1 2">
    <name type="scientific">Zalerion maritima</name>
    <dbReference type="NCBI Taxonomy" id="339359"/>
    <lineage>
        <taxon>Eukaryota</taxon>
        <taxon>Fungi</taxon>
        <taxon>Dikarya</taxon>
        <taxon>Ascomycota</taxon>
        <taxon>Pezizomycotina</taxon>
        <taxon>Sordariomycetes</taxon>
        <taxon>Lulworthiomycetidae</taxon>
        <taxon>Lulworthiales</taxon>
        <taxon>Lulworthiaceae</taxon>
        <taxon>Zalerion</taxon>
    </lineage>
</organism>
<evidence type="ECO:0000313" key="1">
    <source>
        <dbReference type="EMBL" id="KAJ2892888.1"/>
    </source>
</evidence>
<sequence>MFNFPLAKFARSAVTWIVIWLIYITQLSDNILDVAAEVVRRASYEKLLEATSSILRSIWEAAFEDIGSLPILRNAVKSNEVNKATLQMVWFERTRLFRFLVELVECAKGFVPASSLDGAGPPNDPRIPDNELDMSQTMNRHAVICQLQRLLKSLIFILGVMTSPATPVHQIKMGDETELMTDAAAGLTIHVAPPPLPRSEKKTTEDEELVRRRNLQQEIRNEKWLFVNGIAGEKYWLYLACRKIATTFSREVTGVLNRGDGMLWDLIECGGERSTGDRGKTSSQDDLIQRTASSVEAQESLMKQLEGALKEAKTKGGRHVGAHVVMIAHSQGCLLLRLVLDELVTSGRAESLDTSENLSVFTFGNPSIHWKVEGMSSDSARHYLSSHSARTEHFANEEDFVASLGVLRSYQALDDGDAQKRGYSSDVVFVNRESTWKNGHMFGAQYSLDPYHYRKTPDSWLLACKNLSMVKVTEQKSTAVPPVGCRATTPTVP</sequence>
<accession>A0AAD5RG26</accession>
<proteinExistence type="predicted"/>
<name>A0AAD5RG26_9PEZI</name>